<dbReference type="Gene3D" id="3.30.70.1240">
    <property type="entry name" value="DOPA-like domains"/>
    <property type="match status" value="1"/>
</dbReference>
<dbReference type="PIRSF" id="PIRSF028139">
    <property type="entry name" value="DOPA-diox_rel_Mll2280"/>
    <property type="match status" value="1"/>
</dbReference>
<dbReference type="Proteomes" id="UP000729701">
    <property type="component" value="Unassembled WGS sequence"/>
</dbReference>
<dbReference type="InterPro" id="IPR014980">
    <property type="entry name" value="DOPA_dioxygen"/>
</dbReference>
<dbReference type="PANTHER" id="PTHR36423:SF2">
    <property type="entry name" value="AFR070WP"/>
    <property type="match status" value="1"/>
</dbReference>
<comment type="caution">
    <text evidence="1">The sequence shown here is derived from an EMBL/GenBank/DDBJ whole genome shotgun (WGS) entry which is preliminary data.</text>
</comment>
<reference evidence="1" key="2">
    <citation type="journal article" date="2022" name="Microbiol. Resour. Announc.">
        <title>Metagenome Sequencing to Explore Phylogenomics of Terrestrial Cyanobacteria.</title>
        <authorList>
            <person name="Ward R.D."/>
            <person name="Stajich J.E."/>
            <person name="Johansen J.R."/>
            <person name="Huntemann M."/>
            <person name="Clum A."/>
            <person name="Foster B."/>
            <person name="Foster B."/>
            <person name="Roux S."/>
            <person name="Palaniappan K."/>
            <person name="Varghese N."/>
            <person name="Mukherjee S."/>
            <person name="Reddy T.B.K."/>
            <person name="Daum C."/>
            <person name="Copeland A."/>
            <person name="Chen I.A."/>
            <person name="Ivanova N.N."/>
            <person name="Kyrpides N.C."/>
            <person name="Shapiro N."/>
            <person name="Eloe-Fadrosh E.A."/>
            <person name="Pietrasiak N."/>
        </authorList>
    </citation>
    <scope>NUCLEOTIDE SEQUENCE</scope>
    <source>
        <strain evidence="1">GSE-NOS-MK-12-04C</strain>
    </source>
</reference>
<proteinExistence type="predicted"/>
<sequence length="115" mass="13070">MTEDTIAIASFHAHVYYDTETREAAAHVREELGTLFEVQLGRWRDELVGPHPKSMYQVAFSPNQFAEVVPWLMLHRQGLDVLVHPNTGDALADHAVHSLWLGEKLELNLEVLKTL</sequence>
<protein>
    <submittedName>
        <fullName evidence="1">4,5-dioxygenase</fullName>
    </submittedName>
</protein>
<reference evidence="1" key="1">
    <citation type="submission" date="2021-05" db="EMBL/GenBank/DDBJ databases">
        <authorList>
            <person name="Pietrasiak N."/>
            <person name="Ward R."/>
            <person name="Stajich J.E."/>
            <person name="Kurbessoian T."/>
        </authorList>
    </citation>
    <scope>NUCLEOTIDE SEQUENCE</scope>
    <source>
        <strain evidence="1">GSE-NOS-MK-12-04C</strain>
    </source>
</reference>
<organism evidence="1 2">
    <name type="scientific">Cyanomargarita calcarea GSE-NOS-MK-12-04C</name>
    <dbReference type="NCBI Taxonomy" id="2839659"/>
    <lineage>
        <taxon>Bacteria</taxon>
        <taxon>Bacillati</taxon>
        <taxon>Cyanobacteriota</taxon>
        <taxon>Cyanophyceae</taxon>
        <taxon>Nostocales</taxon>
        <taxon>Cyanomargaritaceae</taxon>
        <taxon>Cyanomargarita</taxon>
    </lineage>
</organism>
<gene>
    <name evidence="1" type="ORF">KME60_11585</name>
</gene>
<accession>A0A951QNY2</accession>
<dbReference type="Pfam" id="PF08883">
    <property type="entry name" value="DOPA_dioxygen"/>
    <property type="match status" value="1"/>
</dbReference>
<dbReference type="AlphaFoldDB" id="A0A951QNY2"/>
<dbReference type="EMBL" id="JAHHGZ010000010">
    <property type="protein sequence ID" value="MBW4668035.1"/>
    <property type="molecule type" value="Genomic_DNA"/>
</dbReference>
<evidence type="ECO:0000313" key="2">
    <source>
        <dbReference type="Proteomes" id="UP000729701"/>
    </source>
</evidence>
<evidence type="ECO:0000313" key="1">
    <source>
        <dbReference type="EMBL" id="MBW4668035.1"/>
    </source>
</evidence>
<name>A0A951QNY2_9CYAN</name>
<dbReference type="SUPFAM" id="SSF143410">
    <property type="entry name" value="DOPA-like"/>
    <property type="match status" value="1"/>
</dbReference>
<dbReference type="PANTHER" id="PTHR36423">
    <property type="entry name" value="AFR070WP"/>
    <property type="match status" value="1"/>
</dbReference>
<dbReference type="InterPro" id="IPR023389">
    <property type="entry name" value="DOPA-like_sf"/>
</dbReference>